<gene>
    <name evidence="1" type="ORF">CVU76_03560</name>
</gene>
<protein>
    <submittedName>
        <fullName evidence="1">Uncharacterized protein</fullName>
    </submittedName>
</protein>
<name>A0A2N2F4D5_9BACT</name>
<dbReference type="EMBL" id="PHAO01000001">
    <property type="protein sequence ID" value="PKN03070.1"/>
    <property type="molecule type" value="Genomic_DNA"/>
</dbReference>
<evidence type="ECO:0000313" key="1">
    <source>
        <dbReference type="EMBL" id="PKN03070.1"/>
    </source>
</evidence>
<accession>A0A2N2F4D5</accession>
<proteinExistence type="predicted"/>
<organism evidence="1 2">
    <name type="scientific">Candidatus Dojkabacteria bacterium HGW-Dojkabacteria-1</name>
    <dbReference type="NCBI Taxonomy" id="2013761"/>
    <lineage>
        <taxon>Bacteria</taxon>
        <taxon>Candidatus Dojkabacteria</taxon>
    </lineage>
</organism>
<comment type="caution">
    <text evidence="1">The sequence shown here is derived from an EMBL/GenBank/DDBJ whole genome shotgun (WGS) entry which is preliminary data.</text>
</comment>
<dbReference type="AlphaFoldDB" id="A0A2N2F4D5"/>
<reference evidence="1 2" key="1">
    <citation type="journal article" date="2017" name="ISME J.">
        <title>Potential for microbial H2 and metal transformations associated with novel bacteria and archaea in deep terrestrial subsurface sediments.</title>
        <authorList>
            <person name="Hernsdorf A.W."/>
            <person name="Amano Y."/>
            <person name="Miyakawa K."/>
            <person name="Ise K."/>
            <person name="Suzuki Y."/>
            <person name="Anantharaman K."/>
            <person name="Probst A."/>
            <person name="Burstein D."/>
            <person name="Thomas B.C."/>
            <person name="Banfield J.F."/>
        </authorList>
    </citation>
    <scope>NUCLEOTIDE SEQUENCE [LARGE SCALE GENOMIC DNA]</scope>
    <source>
        <strain evidence="1">HGW-Dojkabacteria-1</strain>
    </source>
</reference>
<evidence type="ECO:0000313" key="2">
    <source>
        <dbReference type="Proteomes" id="UP000233417"/>
    </source>
</evidence>
<dbReference type="Proteomes" id="UP000233417">
    <property type="component" value="Unassembled WGS sequence"/>
</dbReference>
<sequence length="65" mass="7047">MTPTARTNGNVNCVDCTREGAECEGCKTDGLTAADLIGVYTEGMSIEELAEFYENILETEDLKPI</sequence>